<organism evidence="1 2">
    <name type="scientific">Mesorhizobium metallidurans STM 2683</name>
    <dbReference type="NCBI Taxonomy" id="1297569"/>
    <lineage>
        <taxon>Bacteria</taxon>
        <taxon>Pseudomonadati</taxon>
        <taxon>Pseudomonadota</taxon>
        <taxon>Alphaproteobacteria</taxon>
        <taxon>Hyphomicrobiales</taxon>
        <taxon>Phyllobacteriaceae</taxon>
        <taxon>Mesorhizobium</taxon>
    </lineage>
</organism>
<dbReference type="AlphaFoldDB" id="M5ENT1"/>
<dbReference type="Proteomes" id="UP000012062">
    <property type="component" value="Unassembled WGS sequence"/>
</dbReference>
<accession>M5ENT1</accession>
<evidence type="ECO:0000313" key="1">
    <source>
        <dbReference type="EMBL" id="CCV06364.1"/>
    </source>
</evidence>
<dbReference type="EMBL" id="CAUM01000096">
    <property type="protein sequence ID" value="CCV06364.1"/>
    <property type="molecule type" value="Genomic_DNA"/>
</dbReference>
<comment type="caution">
    <text evidence="1">The sequence shown here is derived from an EMBL/GenBank/DDBJ whole genome shotgun (WGS) entry which is preliminary data.</text>
</comment>
<gene>
    <name evidence="1" type="ORF">MESS2_300082</name>
</gene>
<reference evidence="1 2" key="1">
    <citation type="submission" date="2013-02" db="EMBL/GenBank/DDBJ databases">
        <authorList>
            <person name="Genoscope - CEA"/>
        </authorList>
    </citation>
    <scope>NUCLEOTIDE SEQUENCE [LARGE SCALE GENOMIC DNA]</scope>
    <source>
        <strain evidence="1 2">STM 2683</strain>
    </source>
</reference>
<sequence>MGCKSWGSAEDRRALRYLCYYVISLSQMQHIELEGFGMRTYEPSEFVSQLAANQLVEPMDLTLFGLVKADETDSSVLLFSSSFSCEQWVSIPVSLISSVAHIRNVKCKDHQHPLAKISLSEPNKEDASAVLFMQLFAQARATAPAARMKTSNGGRARQGCEVLTFDDVPYLCCDGECWIML</sequence>
<proteinExistence type="predicted"/>
<name>M5ENT1_9HYPH</name>
<protein>
    <submittedName>
        <fullName evidence="1">Uncharacterized protein</fullName>
    </submittedName>
</protein>
<evidence type="ECO:0000313" key="2">
    <source>
        <dbReference type="Proteomes" id="UP000012062"/>
    </source>
</evidence>
<keyword evidence="2" id="KW-1185">Reference proteome</keyword>